<evidence type="ECO:0000313" key="12">
    <source>
        <dbReference type="Proteomes" id="UP000742786"/>
    </source>
</evidence>
<name>A0A916J3F2_9PROT</name>
<evidence type="ECO:0000256" key="5">
    <source>
        <dbReference type="ARBA" id="ARBA00022801"/>
    </source>
</evidence>
<protein>
    <recommendedName>
        <fullName evidence="10">Purine nucleoside phosphorylase</fullName>
    </recommendedName>
</protein>
<dbReference type="SUPFAM" id="SSF64438">
    <property type="entry name" value="CNF1/YfiH-like putative cysteine hydrolases"/>
    <property type="match status" value="1"/>
</dbReference>
<dbReference type="CDD" id="cd16833">
    <property type="entry name" value="YfiH"/>
    <property type="match status" value="1"/>
</dbReference>
<keyword evidence="4" id="KW-0479">Metal-binding</keyword>
<dbReference type="InterPro" id="IPR011324">
    <property type="entry name" value="Cytotoxic_necrot_fac-like_cat"/>
</dbReference>
<dbReference type="Gene3D" id="3.60.140.10">
    <property type="entry name" value="CNF1/YfiH-like putative cysteine hydrolases"/>
    <property type="match status" value="1"/>
</dbReference>
<keyword evidence="6" id="KW-0862">Zinc</keyword>
<dbReference type="Pfam" id="PF02578">
    <property type="entry name" value="Cu-oxidase_4"/>
    <property type="match status" value="1"/>
</dbReference>
<evidence type="ECO:0000256" key="9">
    <source>
        <dbReference type="ARBA" id="ARBA00049893"/>
    </source>
</evidence>
<dbReference type="GO" id="GO:0017061">
    <property type="term" value="F:S-methyl-5-thioadenosine phosphorylase activity"/>
    <property type="evidence" value="ECO:0007669"/>
    <property type="project" value="UniProtKB-EC"/>
</dbReference>
<evidence type="ECO:0000256" key="8">
    <source>
        <dbReference type="ARBA" id="ARBA00048968"/>
    </source>
</evidence>
<dbReference type="GO" id="GO:0016491">
    <property type="term" value="F:oxidoreductase activity"/>
    <property type="evidence" value="ECO:0007669"/>
    <property type="project" value="UniProtKB-KW"/>
</dbReference>
<keyword evidence="12" id="KW-1185">Reference proteome</keyword>
<keyword evidence="11" id="KW-0560">Oxidoreductase</keyword>
<keyword evidence="3" id="KW-0808">Transferase</keyword>
<comment type="caution">
    <text evidence="11">The sequence shown here is derived from an EMBL/GenBank/DDBJ whole genome shotgun (WGS) entry which is preliminary data.</text>
</comment>
<evidence type="ECO:0000256" key="7">
    <source>
        <dbReference type="ARBA" id="ARBA00047989"/>
    </source>
</evidence>
<dbReference type="NCBIfam" id="TIGR00726">
    <property type="entry name" value="peptidoglycan editing factor PgeF"/>
    <property type="match status" value="1"/>
</dbReference>
<evidence type="ECO:0000256" key="10">
    <source>
        <dbReference type="RuleBase" id="RU361274"/>
    </source>
</evidence>
<organism evidence="11 12">
    <name type="scientific">Georgfuchsia toluolica</name>
    <dbReference type="NCBI Taxonomy" id="424218"/>
    <lineage>
        <taxon>Bacteria</taxon>
        <taxon>Pseudomonadati</taxon>
        <taxon>Pseudomonadota</taxon>
        <taxon>Betaproteobacteria</taxon>
        <taxon>Nitrosomonadales</taxon>
        <taxon>Sterolibacteriaceae</taxon>
        <taxon>Georgfuchsia</taxon>
    </lineage>
</organism>
<keyword evidence="5" id="KW-0378">Hydrolase</keyword>
<evidence type="ECO:0000256" key="2">
    <source>
        <dbReference type="ARBA" id="ARBA00007353"/>
    </source>
</evidence>
<evidence type="ECO:0000256" key="1">
    <source>
        <dbReference type="ARBA" id="ARBA00000553"/>
    </source>
</evidence>
<dbReference type="GO" id="GO:0005507">
    <property type="term" value="F:copper ion binding"/>
    <property type="evidence" value="ECO:0007669"/>
    <property type="project" value="TreeGrafter"/>
</dbReference>
<dbReference type="EMBL" id="CAJQUM010000001">
    <property type="protein sequence ID" value="CAG4882684.1"/>
    <property type="molecule type" value="Genomic_DNA"/>
</dbReference>
<comment type="catalytic activity">
    <reaction evidence="1">
        <text>inosine + phosphate = alpha-D-ribose 1-phosphate + hypoxanthine</text>
        <dbReference type="Rhea" id="RHEA:27646"/>
        <dbReference type="ChEBI" id="CHEBI:17368"/>
        <dbReference type="ChEBI" id="CHEBI:17596"/>
        <dbReference type="ChEBI" id="CHEBI:43474"/>
        <dbReference type="ChEBI" id="CHEBI:57720"/>
        <dbReference type="EC" id="2.4.2.1"/>
    </reaction>
    <physiologicalReaction direction="left-to-right" evidence="1">
        <dbReference type="Rhea" id="RHEA:27647"/>
    </physiologicalReaction>
</comment>
<dbReference type="PANTHER" id="PTHR30616">
    <property type="entry name" value="UNCHARACTERIZED PROTEIN YFIH"/>
    <property type="match status" value="1"/>
</dbReference>
<dbReference type="InterPro" id="IPR038371">
    <property type="entry name" value="Cu_polyphenol_OxRdtase_sf"/>
</dbReference>
<dbReference type="Proteomes" id="UP000742786">
    <property type="component" value="Unassembled WGS sequence"/>
</dbReference>
<sequence length="247" mass="26364">MSDFIIPDWPAPKNVRALVTTRQGGVSVGSYASFNLADHVGDDPQAVAANRKRLRQLAPELPADPLWLKQVHGVSCIAVENSVPGVEADASWSHTAGRVCAVLTADCLPLLLCDESGSVVSAVHAGWQGLAKGVIEAAVKTLPVAPQTLLAWLGPAIGPTAFEVGADVRDPFFLHDHEAATAFKSIANGKWLGDIYLLARQRLNALGVTRIYGGGECTVTDVQRFYSFRRDKLTGRMASLIWLAGPT</sequence>
<gene>
    <name evidence="11" type="ORF">GTOL_10566</name>
</gene>
<evidence type="ECO:0000256" key="6">
    <source>
        <dbReference type="ARBA" id="ARBA00022833"/>
    </source>
</evidence>
<comment type="similarity">
    <text evidence="2 10">Belongs to the purine nucleoside phosphorylase YfiH/LACC1 family.</text>
</comment>
<reference evidence="11" key="1">
    <citation type="submission" date="2021-04" db="EMBL/GenBank/DDBJ databases">
        <authorList>
            <person name="Hornung B."/>
        </authorList>
    </citation>
    <scope>NUCLEOTIDE SEQUENCE</scope>
    <source>
        <strain evidence="11">G5G6</strain>
    </source>
</reference>
<dbReference type="AlphaFoldDB" id="A0A916J3F2"/>
<evidence type="ECO:0000313" key="11">
    <source>
        <dbReference type="EMBL" id="CAG4882684.1"/>
    </source>
</evidence>
<proteinExistence type="inferred from homology"/>
<comment type="catalytic activity">
    <reaction evidence="9">
        <text>S-methyl-5'-thioadenosine + phosphate = 5-(methylsulfanyl)-alpha-D-ribose 1-phosphate + adenine</text>
        <dbReference type="Rhea" id="RHEA:11852"/>
        <dbReference type="ChEBI" id="CHEBI:16708"/>
        <dbReference type="ChEBI" id="CHEBI:17509"/>
        <dbReference type="ChEBI" id="CHEBI:43474"/>
        <dbReference type="ChEBI" id="CHEBI:58533"/>
        <dbReference type="EC" id="2.4.2.28"/>
    </reaction>
    <physiologicalReaction direction="left-to-right" evidence="9">
        <dbReference type="Rhea" id="RHEA:11853"/>
    </physiologicalReaction>
</comment>
<dbReference type="RefSeq" id="WP_220634735.1">
    <property type="nucleotide sequence ID" value="NZ_CAJQUM010000001.1"/>
</dbReference>
<accession>A0A916J3F2</accession>
<dbReference type="PANTHER" id="PTHR30616:SF2">
    <property type="entry name" value="PURINE NUCLEOSIDE PHOSPHORYLASE LACC1"/>
    <property type="match status" value="1"/>
</dbReference>
<comment type="catalytic activity">
    <reaction evidence="8">
        <text>adenosine + phosphate = alpha-D-ribose 1-phosphate + adenine</text>
        <dbReference type="Rhea" id="RHEA:27642"/>
        <dbReference type="ChEBI" id="CHEBI:16335"/>
        <dbReference type="ChEBI" id="CHEBI:16708"/>
        <dbReference type="ChEBI" id="CHEBI:43474"/>
        <dbReference type="ChEBI" id="CHEBI:57720"/>
        <dbReference type="EC" id="2.4.2.1"/>
    </reaction>
    <physiologicalReaction direction="left-to-right" evidence="8">
        <dbReference type="Rhea" id="RHEA:27643"/>
    </physiologicalReaction>
</comment>
<evidence type="ECO:0000256" key="3">
    <source>
        <dbReference type="ARBA" id="ARBA00022679"/>
    </source>
</evidence>
<evidence type="ECO:0000256" key="4">
    <source>
        <dbReference type="ARBA" id="ARBA00022723"/>
    </source>
</evidence>
<dbReference type="GO" id="GO:0016787">
    <property type="term" value="F:hydrolase activity"/>
    <property type="evidence" value="ECO:0007669"/>
    <property type="project" value="UniProtKB-KW"/>
</dbReference>
<dbReference type="InterPro" id="IPR003730">
    <property type="entry name" value="Cu_polyphenol_OxRdtase"/>
</dbReference>
<comment type="catalytic activity">
    <reaction evidence="7">
        <text>adenosine + H2O + H(+) = inosine + NH4(+)</text>
        <dbReference type="Rhea" id="RHEA:24408"/>
        <dbReference type="ChEBI" id="CHEBI:15377"/>
        <dbReference type="ChEBI" id="CHEBI:15378"/>
        <dbReference type="ChEBI" id="CHEBI:16335"/>
        <dbReference type="ChEBI" id="CHEBI:17596"/>
        <dbReference type="ChEBI" id="CHEBI:28938"/>
        <dbReference type="EC" id="3.5.4.4"/>
    </reaction>
    <physiologicalReaction direction="left-to-right" evidence="7">
        <dbReference type="Rhea" id="RHEA:24409"/>
    </physiologicalReaction>
</comment>